<evidence type="ECO:0000256" key="2">
    <source>
        <dbReference type="ARBA" id="ARBA00022475"/>
    </source>
</evidence>
<evidence type="ECO:0000259" key="10">
    <source>
        <dbReference type="PROSITE" id="PS50111"/>
    </source>
</evidence>
<gene>
    <name evidence="11" type="ORF">C8E02_1503</name>
</gene>
<dbReference type="PROSITE" id="PS50111">
    <property type="entry name" value="CHEMOTAXIS_TRANSDUC_2"/>
    <property type="match status" value="1"/>
</dbReference>
<dbReference type="Pfam" id="PF17200">
    <property type="entry name" value="sCache_2"/>
    <property type="match status" value="1"/>
</dbReference>
<sequence>MRVSTRLAVIILASFIGLLLLAGLSLHSIRQSLYEEKQAFIVNQLRMAEGVLGHYAAAAQQGRLSQADAQQQARQALAMLTVDDVYYFARDKDNVMQVHVKADRIGKVDLGSKLPDGRTTVDAYNEALRTAKYGITEIYTTRKGSDQQVPKLNGVVRFEPWGWMVGTGIFVDDIAATFWRNASLLLALAAVVLVVLAALALTMSRRIIGSLGGEPAYAVAVVEAIAAGDLNQTIRHNGKPHSLLFVMAAMQQKLREMIAQISDSAAQLGDTAAALGEQMQRLDTVSSTANDSTTAAAAAIEQLSVSIDHVSDSARQTEVDSRGVAQLAQQGLGVAQGVVSSIRGIAGEVSDASGRVLSLSERTRSISGIADTIRDIADQTNLLALNAAIEAARAGELGRGFAVVADEVRKLAERTAQATSEISSIIHSVVQETAGVSGAMEQIAPLVEDGVQQVTQLAGALGQIDDKVGDTLERFRNVALAMSEQSQAGVSIAGSVEQVVHVVEETQSSVRFTTSASARLQTLAADLQQAVSRFRV</sequence>
<dbReference type="FunFam" id="1.10.287.950:FF:000001">
    <property type="entry name" value="Methyl-accepting chemotaxis sensory transducer"/>
    <property type="match status" value="1"/>
</dbReference>
<dbReference type="Proteomes" id="UP000279384">
    <property type="component" value="Unassembled WGS sequence"/>
</dbReference>
<proteinExistence type="inferred from homology"/>
<keyword evidence="3 9" id="KW-0812">Transmembrane</keyword>
<evidence type="ECO:0000256" key="5">
    <source>
        <dbReference type="ARBA" id="ARBA00023136"/>
    </source>
</evidence>
<evidence type="ECO:0000256" key="3">
    <source>
        <dbReference type="ARBA" id="ARBA00022692"/>
    </source>
</evidence>
<comment type="similarity">
    <text evidence="7">Belongs to the methyl-accepting chemotaxis (MCP) protein family.</text>
</comment>
<dbReference type="CDD" id="cd11386">
    <property type="entry name" value="MCP_signal"/>
    <property type="match status" value="1"/>
</dbReference>
<dbReference type="Gene3D" id="3.30.450.20">
    <property type="entry name" value="PAS domain"/>
    <property type="match status" value="1"/>
</dbReference>
<dbReference type="AlphaFoldDB" id="A0A495BGS3"/>
<feature type="domain" description="Methyl-accepting transducer" evidence="10">
    <location>
        <begin position="264"/>
        <end position="500"/>
    </location>
</feature>
<dbReference type="Gene3D" id="1.10.287.950">
    <property type="entry name" value="Methyl-accepting chemotaxis protein"/>
    <property type="match status" value="1"/>
</dbReference>
<dbReference type="PRINTS" id="PR00260">
    <property type="entry name" value="CHEMTRNSDUCR"/>
</dbReference>
<dbReference type="PANTHER" id="PTHR32089">
    <property type="entry name" value="METHYL-ACCEPTING CHEMOTAXIS PROTEIN MCPB"/>
    <property type="match status" value="1"/>
</dbReference>
<reference evidence="11 12" key="1">
    <citation type="submission" date="2018-10" db="EMBL/GenBank/DDBJ databases">
        <title>Genomic Encyclopedia of Type Strains, Phase IV (KMG-IV): sequencing the most valuable type-strain genomes for metagenomic binning, comparative biology and taxonomic classification.</title>
        <authorList>
            <person name="Goeker M."/>
        </authorList>
    </citation>
    <scope>NUCLEOTIDE SEQUENCE [LARGE SCALE GENOMIC DNA]</scope>
    <source>
        <strain evidence="11 12">DSM 3303</strain>
    </source>
</reference>
<keyword evidence="2" id="KW-1003">Cell membrane</keyword>
<keyword evidence="6 8" id="KW-0807">Transducer</keyword>
<evidence type="ECO:0000256" key="8">
    <source>
        <dbReference type="PROSITE-ProRule" id="PRU00284"/>
    </source>
</evidence>
<dbReference type="SUPFAM" id="SSF58104">
    <property type="entry name" value="Methyl-accepting chemotaxis protein (MCP) signaling domain"/>
    <property type="match status" value="1"/>
</dbReference>
<name>A0A495BGS3_VOGIN</name>
<dbReference type="GO" id="GO:0005886">
    <property type="term" value="C:plasma membrane"/>
    <property type="evidence" value="ECO:0007669"/>
    <property type="project" value="UniProtKB-SubCell"/>
</dbReference>
<evidence type="ECO:0000313" key="11">
    <source>
        <dbReference type="EMBL" id="RKQ60159.1"/>
    </source>
</evidence>
<comment type="caution">
    <text evidence="11">The sequence shown here is derived from an EMBL/GenBank/DDBJ whole genome shotgun (WGS) entry which is preliminary data.</text>
</comment>
<dbReference type="SMART" id="SM00283">
    <property type="entry name" value="MA"/>
    <property type="match status" value="1"/>
</dbReference>
<evidence type="ECO:0000256" key="4">
    <source>
        <dbReference type="ARBA" id="ARBA00022989"/>
    </source>
</evidence>
<dbReference type="GO" id="GO:0004888">
    <property type="term" value="F:transmembrane signaling receptor activity"/>
    <property type="evidence" value="ECO:0007669"/>
    <property type="project" value="InterPro"/>
</dbReference>
<dbReference type="InterPro" id="IPR004089">
    <property type="entry name" value="MCPsignal_dom"/>
</dbReference>
<dbReference type="RefSeq" id="WP_120810277.1">
    <property type="nucleotide sequence ID" value="NZ_RBID01000013.1"/>
</dbReference>
<dbReference type="PANTHER" id="PTHR32089:SF112">
    <property type="entry name" value="LYSOZYME-LIKE PROTEIN-RELATED"/>
    <property type="match status" value="1"/>
</dbReference>
<evidence type="ECO:0000256" key="7">
    <source>
        <dbReference type="ARBA" id="ARBA00029447"/>
    </source>
</evidence>
<accession>A0A495BGS3</accession>
<dbReference type="InterPro" id="IPR033480">
    <property type="entry name" value="sCache_2"/>
</dbReference>
<evidence type="ECO:0000313" key="12">
    <source>
        <dbReference type="Proteomes" id="UP000279384"/>
    </source>
</evidence>
<dbReference type="Pfam" id="PF00015">
    <property type="entry name" value="MCPsignal"/>
    <property type="match status" value="1"/>
</dbReference>
<dbReference type="SMART" id="SM01049">
    <property type="entry name" value="Cache_2"/>
    <property type="match status" value="1"/>
</dbReference>
<keyword evidence="4 9" id="KW-1133">Transmembrane helix</keyword>
<evidence type="ECO:0000256" key="1">
    <source>
        <dbReference type="ARBA" id="ARBA00004651"/>
    </source>
</evidence>
<dbReference type="GO" id="GO:0006935">
    <property type="term" value="P:chemotaxis"/>
    <property type="evidence" value="ECO:0007669"/>
    <property type="project" value="InterPro"/>
</dbReference>
<evidence type="ECO:0000256" key="9">
    <source>
        <dbReference type="SAM" id="Phobius"/>
    </source>
</evidence>
<evidence type="ECO:0000256" key="6">
    <source>
        <dbReference type="ARBA" id="ARBA00023224"/>
    </source>
</evidence>
<feature type="transmembrane region" description="Helical" evidence="9">
    <location>
        <begin position="182"/>
        <end position="201"/>
    </location>
</feature>
<organism evidence="11 12">
    <name type="scientific">Vogesella indigofera</name>
    <name type="common">Pseudomonas indigofera</name>
    <dbReference type="NCBI Taxonomy" id="45465"/>
    <lineage>
        <taxon>Bacteria</taxon>
        <taxon>Pseudomonadati</taxon>
        <taxon>Pseudomonadota</taxon>
        <taxon>Betaproteobacteria</taxon>
        <taxon>Neisseriales</taxon>
        <taxon>Chromobacteriaceae</taxon>
        <taxon>Vogesella</taxon>
    </lineage>
</organism>
<dbReference type="InterPro" id="IPR004090">
    <property type="entry name" value="Chemotax_Me-accpt_rcpt"/>
</dbReference>
<dbReference type="EMBL" id="RBID01000013">
    <property type="protein sequence ID" value="RKQ60159.1"/>
    <property type="molecule type" value="Genomic_DNA"/>
</dbReference>
<comment type="subcellular location">
    <subcellularLocation>
        <location evidence="1">Cell membrane</location>
        <topology evidence="1">Multi-pass membrane protein</topology>
    </subcellularLocation>
</comment>
<keyword evidence="5 9" id="KW-0472">Membrane</keyword>
<protein>
    <submittedName>
        <fullName evidence="11">Methyl-accepting chemotaxis sensory transducer with Cache sensor</fullName>
    </submittedName>
</protein>
<dbReference type="GO" id="GO:0007165">
    <property type="term" value="P:signal transduction"/>
    <property type="evidence" value="ECO:0007669"/>
    <property type="project" value="UniProtKB-KW"/>
</dbReference>